<keyword evidence="1" id="KW-0175">Coiled coil</keyword>
<dbReference type="EMBL" id="ALNZ01000034">
    <property type="protein sequence ID" value="EKV56163.1"/>
    <property type="molecule type" value="Genomic_DNA"/>
</dbReference>
<gene>
    <name evidence="2" type="ORF">A966_12421</name>
</gene>
<dbReference type="AlphaFoldDB" id="A0A2U4FM45"/>
<organism evidence="2 3">
    <name type="scientific">Brachyspira hampsonii 30446</name>
    <dbReference type="NCBI Taxonomy" id="1289135"/>
    <lineage>
        <taxon>Bacteria</taxon>
        <taxon>Pseudomonadati</taxon>
        <taxon>Spirochaetota</taxon>
        <taxon>Spirochaetia</taxon>
        <taxon>Brachyspirales</taxon>
        <taxon>Brachyspiraceae</taxon>
        <taxon>Brachyspira</taxon>
    </lineage>
</organism>
<protein>
    <submittedName>
        <fullName evidence="2">Uncharacterized protein</fullName>
    </submittedName>
</protein>
<evidence type="ECO:0000256" key="1">
    <source>
        <dbReference type="SAM" id="Coils"/>
    </source>
</evidence>
<reference evidence="2 3" key="1">
    <citation type="submission" date="2012-07" db="EMBL/GenBank/DDBJ databases">
        <title>Genome sequence of Brachyspira sp. 30446, isolated from a pig with mucohaemorrhagic colitis.</title>
        <authorList>
            <person name="Rubin J.E."/>
            <person name="Fernando C."/>
            <person name="Harding J.C.S."/>
            <person name="Hill J.E."/>
        </authorList>
    </citation>
    <scope>NUCLEOTIDE SEQUENCE [LARGE SCALE GENOMIC DNA]</scope>
    <source>
        <strain evidence="2 3">30446</strain>
    </source>
</reference>
<accession>A0A2U4FM45</accession>
<comment type="caution">
    <text evidence="2">The sequence shown here is derived from an EMBL/GenBank/DDBJ whole genome shotgun (WGS) entry which is preliminary data.</text>
</comment>
<dbReference type="RefSeq" id="WP_008725906.1">
    <property type="nucleotide sequence ID" value="NZ_JH994111.1"/>
</dbReference>
<evidence type="ECO:0000313" key="3">
    <source>
        <dbReference type="Proteomes" id="UP000011663"/>
    </source>
</evidence>
<sequence length="309" mass="34039">MSDNNPPKIFEIAKDLSSSSLNPINAIANATNSIISSISNAKSKMVESDNNRDIENKRTDAKLKIDIASSSITGIANAVSSVSNVISKSKETKAKIVESDNNKDIENKKTDAMMKTSITNSAISGAANVGNSIISSISYAFGKSKESETRISESKDNKTIKIAESDNNKDIENKRTDAIMKVEIVKEGVNLTSVVLNNTDAIVDVLNTFKEAKLAMAEIEADLEKNQLEFEKWKIQANNDLIKFQEASNNTKEIISSYSRRLEKITDTILSIPTDTLNVEEIKIRTQLLEKMDNIDDKLAKTLFELLGR</sequence>
<dbReference type="Proteomes" id="UP000011663">
    <property type="component" value="Unassembled WGS sequence"/>
</dbReference>
<feature type="coiled-coil region" evidence="1">
    <location>
        <begin position="209"/>
        <end position="236"/>
    </location>
</feature>
<evidence type="ECO:0000313" key="2">
    <source>
        <dbReference type="EMBL" id="EKV56163.1"/>
    </source>
</evidence>
<proteinExistence type="predicted"/>
<dbReference type="GeneID" id="66488884"/>
<name>A0A2U4FM45_9SPIR</name>
<dbReference type="STRING" id="1289135.A966_12421"/>